<keyword evidence="7" id="KW-0862">Zinc</keyword>
<feature type="compositionally biased region" description="Basic and acidic residues" evidence="16">
    <location>
        <begin position="500"/>
        <end position="509"/>
    </location>
</feature>
<evidence type="ECO:0000256" key="5">
    <source>
        <dbReference type="ARBA" id="ARBA00022771"/>
    </source>
</evidence>
<keyword evidence="5 15" id="KW-0863">Zinc-finger</keyword>
<feature type="compositionally biased region" description="Polar residues" evidence="16">
    <location>
        <begin position="691"/>
        <end position="716"/>
    </location>
</feature>
<dbReference type="SUPFAM" id="SSF57850">
    <property type="entry name" value="RING/U-box"/>
    <property type="match status" value="1"/>
</dbReference>
<evidence type="ECO:0000313" key="18">
    <source>
        <dbReference type="EMBL" id="CAB3256364.1"/>
    </source>
</evidence>
<dbReference type="Proteomes" id="UP000494106">
    <property type="component" value="Unassembled WGS sequence"/>
</dbReference>
<dbReference type="OrthoDB" id="365379at2759"/>
<feature type="region of interest" description="Disordered" evidence="16">
    <location>
        <begin position="445"/>
        <end position="774"/>
    </location>
</feature>
<evidence type="ECO:0000256" key="11">
    <source>
        <dbReference type="ARBA" id="ARBA00076856"/>
    </source>
</evidence>
<evidence type="ECO:0000313" key="19">
    <source>
        <dbReference type="Proteomes" id="UP000494106"/>
    </source>
</evidence>
<evidence type="ECO:0000256" key="13">
    <source>
        <dbReference type="ARBA" id="ARBA00079040"/>
    </source>
</evidence>
<keyword evidence="19" id="KW-1185">Reference proteome</keyword>
<evidence type="ECO:0000256" key="14">
    <source>
        <dbReference type="ARBA" id="ARBA00079184"/>
    </source>
</evidence>
<dbReference type="PANTHER" id="PTHR46077:SF1">
    <property type="entry name" value="TOP1 BINDING ARGININE_SERINE RICH PROTEIN, E3 UBIQUITIN LIGASE"/>
    <property type="match status" value="1"/>
</dbReference>
<feature type="compositionally biased region" description="Basic and acidic residues" evidence="16">
    <location>
        <begin position="613"/>
        <end position="629"/>
    </location>
</feature>
<feature type="compositionally biased region" description="Basic residues" evidence="16">
    <location>
        <begin position="654"/>
        <end position="668"/>
    </location>
</feature>
<reference evidence="18 19" key="1">
    <citation type="submission" date="2020-04" db="EMBL/GenBank/DDBJ databases">
        <authorList>
            <person name="Wallbank WR R."/>
            <person name="Pardo Diaz C."/>
            <person name="Kozak K."/>
            <person name="Martin S."/>
            <person name="Jiggins C."/>
            <person name="Moest M."/>
            <person name="Warren A I."/>
            <person name="Byers J.R.P. K."/>
            <person name="Montejo-Kovacevich G."/>
            <person name="Yen C E."/>
        </authorList>
    </citation>
    <scope>NUCLEOTIDE SEQUENCE [LARGE SCALE GENOMIC DNA]</scope>
</reference>
<gene>
    <name evidence="18" type="ORF">APLA_LOCUS15357</name>
</gene>
<keyword evidence="4" id="KW-0479">Metal-binding</keyword>
<evidence type="ECO:0000256" key="7">
    <source>
        <dbReference type="ARBA" id="ARBA00022833"/>
    </source>
</evidence>
<evidence type="ECO:0000256" key="1">
    <source>
        <dbReference type="ARBA" id="ARBA00000900"/>
    </source>
</evidence>
<keyword evidence="3" id="KW-0808">Transferase</keyword>
<feature type="domain" description="RING-type" evidence="17">
    <location>
        <begin position="87"/>
        <end position="126"/>
    </location>
</feature>
<dbReference type="SMART" id="SM00184">
    <property type="entry name" value="RING"/>
    <property type="match status" value="1"/>
</dbReference>
<dbReference type="GO" id="GO:0005634">
    <property type="term" value="C:nucleus"/>
    <property type="evidence" value="ECO:0007669"/>
    <property type="project" value="UniProtKB-ARBA"/>
</dbReference>
<evidence type="ECO:0000256" key="2">
    <source>
        <dbReference type="ARBA" id="ARBA00012483"/>
    </source>
</evidence>
<dbReference type="InterPro" id="IPR058745">
    <property type="entry name" value="PWI_Topors"/>
</dbReference>
<dbReference type="Pfam" id="PF00097">
    <property type="entry name" value="zf-C3HC4"/>
    <property type="match status" value="1"/>
</dbReference>
<evidence type="ECO:0000256" key="4">
    <source>
        <dbReference type="ARBA" id="ARBA00022723"/>
    </source>
</evidence>
<feature type="compositionally biased region" description="Polar residues" evidence="16">
    <location>
        <begin position="636"/>
        <end position="652"/>
    </location>
</feature>
<organism evidence="18 19">
    <name type="scientific">Arctia plantaginis</name>
    <name type="common">Wood tiger moth</name>
    <name type="synonym">Phalaena plantaginis</name>
    <dbReference type="NCBI Taxonomy" id="874455"/>
    <lineage>
        <taxon>Eukaryota</taxon>
        <taxon>Metazoa</taxon>
        <taxon>Ecdysozoa</taxon>
        <taxon>Arthropoda</taxon>
        <taxon>Hexapoda</taxon>
        <taxon>Insecta</taxon>
        <taxon>Pterygota</taxon>
        <taxon>Neoptera</taxon>
        <taxon>Endopterygota</taxon>
        <taxon>Lepidoptera</taxon>
        <taxon>Glossata</taxon>
        <taxon>Ditrysia</taxon>
        <taxon>Noctuoidea</taxon>
        <taxon>Erebidae</taxon>
        <taxon>Arctiinae</taxon>
        <taxon>Arctia</taxon>
    </lineage>
</organism>
<evidence type="ECO:0000256" key="6">
    <source>
        <dbReference type="ARBA" id="ARBA00022786"/>
    </source>
</evidence>
<keyword evidence="9" id="KW-0804">Transcription</keyword>
<dbReference type="GO" id="GO:0000209">
    <property type="term" value="P:protein polyubiquitination"/>
    <property type="evidence" value="ECO:0007669"/>
    <property type="project" value="TreeGrafter"/>
</dbReference>
<proteinExistence type="predicted"/>
<sequence length="774" mass="87668">MCGLGWDVWLVGSRSPIFRFLSVSSLVTSQFTRYLSRSHVLSLYNWAMDTLSTTAQDDSSGANPSSVKSDDSSPQRESGAGSPPPNCAICLGTCRNKSFTDSCLHQFCFSCLLTWSKVKAECPLCKQAFRSIIHNVRSNHQYEEYLVVQRQTEESSSRIDIDRVTAATHRFRYRTTLTLPRRETIAIQQLLRHYPFMADVFPPAVRAPPARRRRSPASFRRTVYRHNLWARPLPDFTGRFRDCSPDFYSYNNTQMHRLVPWLNRELHYLLNENVGHISYVIARILELLPQYHISSVEFREAMQRYFGDRTEHFLHELYCFASTPYDMAGYDRNVQYTTDTRISTMVNEVISSSDSEATVDSDIVMISSSGPADPPPGPSRVPAPVYPQSFISQPTTSNSIIPIETISQSDTDDDSSEVMVVGYIKPPQDRTPEIVDLLGSDSDVIVQENTDPPTNPVKVTLKRHRVRDSESDSSFVLSPPRRRRRRRSDDSTTSDMSRSTPEKDPERRSMPLYLKSTTESEFSSTDDEPRPKNKNKKRSRTAAKDRRRNDKRPAQTHHKESKNEANLETDKRNGRKSLSGKGVKSSNKNSTLPPDQSVPDARSRSVGALSDRATSRERSPLRTPERPLVPERISPEPSTSALDQPSTSSMMTNQKRKSSKERKQRRRQSRENRRLKSVVNVIHSSHRNTEESNSSAYYSNIPSVSVTTDNFMSDSESVPGVSDARSDRAEESSNSPRPNILTSLETKQAHSSSDSEDNLPLNLTLQKKTPPALT</sequence>
<comment type="caution">
    <text evidence="18">The sequence shown here is derived from an EMBL/GenBank/DDBJ whole genome shotgun (WGS) entry which is preliminary data.</text>
</comment>
<dbReference type="InterPro" id="IPR058746">
    <property type="entry name" value="Znf_RING-type_Topors"/>
</dbReference>
<dbReference type="CDD" id="cd16574">
    <property type="entry name" value="RING-HC_Topors"/>
    <property type="match status" value="1"/>
</dbReference>
<dbReference type="InterPro" id="IPR001841">
    <property type="entry name" value="Znf_RING"/>
</dbReference>
<feature type="compositionally biased region" description="Polar residues" evidence="16">
    <location>
        <begin position="732"/>
        <end position="752"/>
    </location>
</feature>
<evidence type="ECO:0000256" key="10">
    <source>
        <dbReference type="ARBA" id="ARBA00071236"/>
    </source>
</evidence>
<dbReference type="AlphaFoldDB" id="A0A8S1B9P2"/>
<dbReference type="GO" id="GO:0006513">
    <property type="term" value="P:protein monoubiquitination"/>
    <property type="evidence" value="ECO:0007669"/>
    <property type="project" value="TreeGrafter"/>
</dbReference>
<evidence type="ECO:0000259" key="17">
    <source>
        <dbReference type="PROSITE" id="PS50089"/>
    </source>
</evidence>
<evidence type="ECO:0000256" key="16">
    <source>
        <dbReference type="SAM" id="MobiDB-lite"/>
    </source>
</evidence>
<evidence type="ECO:0000256" key="15">
    <source>
        <dbReference type="PROSITE-ProRule" id="PRU00175"/>
    </source>
</evidence>
<evidence type="ECO:0000256" key="12">
    <source>
        <dbReference type="ARBA" id="ARBA00076940"/>
    </source>
</evidence>
<feature type="region of interest" description="Disordered" evidence="16">
    <location>
        <begin position="55"/>
        <end position="83"/>
    </location>
</feature>
<dbReference type="EC" id="2.3.2.27" evidence="2"/>
<dbReference type="PANTHER" id="PTHR46077">
    <property type="entry name" value="E3 UBIQUITIN-PROTEIN LIGASE TOPORS"/>
    <property type="match status" value="1"/>
</dbReference>
<name>A0A8S1B9P2_ARCPL</name>
<accession>A0A8S1B9P2</accession>
<dbReference type="Gene3D" id="3.30.40.10">
    <property type="entry name" value="Zinc/RING finger domain, C3HC4 (zinc finger)"/>
    <property type="match status" value="1"/>
</dbReference>
<dbReference type="InterPro" id="IPR018957">
    <property type="entry name" value="Znf_C3HC4_RING-type"/>
</dbReference>
<dbReference type="InterPro" id="IPR017907">
    <property type="entry name" value="Znf_RING_CS"/>
</dbReference>
<feature type="compositionally biased region" description="Basic and acidic residues" evidence="16">
    <location>
        <begin position="542"/>
        <end position="572"/>
    </location>
</feature>
<feature type="compositionally biased region" description="Low complexity" evidence="16">
    <location>
        <begin position="576"/>
        <end position="590"/>
    </location>
</feature>
<dbReference type="InterPro" id="IPR013083">
    <property type="entry name" value="Znf_RING/FYVE/PHD"/>
</dbReference>
<evidence type="ECO:0000256" key="9">
    <source>
        <dbReference type="ARBA" id="ARBA00023163"/>
    </source>
</evidence>
<keyword evidence="6" id="KW-0833">Ubl conjugation pathway</keyword>
<dbReference type="GO" id="GO:0008270">
    <property type="term" value="F:zinc ion binding"/>
    <property type="evidence" value="ECO:0007669"/>
    <property type="project" value="UniProtKB-KW"/>
</dbReference>
<dbReference type="Pfam" id="PF26084">
    <property type="entry name" value="PWI_Topors"/>
    <property type="match status" value="1"/>
</dbReference>
<dbReference type="PROSITE" id="PS00518">
    <property type="entry name" value="ZF_RING_1"/>
    <property type="match status" value="1"/>
</dbReference>
<evidence type="ECO:0000256" key="8">
    <source>
        <dbReference type="ARBA" id="ARBA00023015"/>
    </source>
</evidence>
<keyword evidence="8" id="KW-0805">Transcription regulation</keyword>
<dbReference type="PROSITE" id="PS50089">
    <property type="entry name" value="ZF_RING_2"/>
    <property type="match status" value="1"/>
</dbReference>
<comment type="catalytic activity">
    <reaction evidence="1">
        <text>S-ubiquitinyl-[E2 ubiquitin-conjugating enzyme]-L-cysteine + [acceptor protein]-L-lysine = [E2 ubiquitin-conjugating enzyme]-L-cysteine + N(6)-ubiquitinyl-[acceptor protein]-L-lysine.</text>
        <dbReference type="EC" id="2.3.2.27"/>
    </reaction>
</comment>
<feature type="compositionally biased region" description="Polar residues" evidence="16">
    <location>
        <begin position="55"/>
        <end position="67"/>
    </location>
</feature>
<evidence type="ECO:0000256" key="3">
    <source>
        <dbReference type="ARBA" id="ARBA00022679"/>
    </source>
</evidence>
<dbReference type="GO" id="GO:0061630">
    <property type="term" value="F:ubiquitin protein ligase activity"/>
    <property type="evidence" value="ECO:0007669"/>
    <property type="project" value="UniProtKB-EC"/>
</dbReference>
<dbReference type="FunFam" id="3.30.40.10:FF:000136">
    <property type="entry name" value="E3 ubiquitin-protein ligase Topors"/>
    <property type="match status" value="1"/>
</dbReference>
<protein>
    <recommendedName>
        <fullName evidence="10">E3 ubiquitin-protein ligase Topors</fullName>
        <ecNumber evidence="2">2.3.2.27</ecNumber>
    </recommendedName>
    <alternativeName>
        <fullName evidence="11">RING-type E3 ubiquitin transferase Topors</fullName>
    </alternativeName>
    <alternativeName>
        <fullName evidence="13">SUMO1-protein E3 ligase Topors</fullName>
    </alternativeName>
    <alternativeName>
        <fullName evidence="12">Topoisomerase I-binding RING finger protein</fullName>
    </alternativeName>
    <alternativeName>
        <fullName evidence="14">Topoisomerase I-binding arginine/serine-rich protein</fullName>
    </alternativeName>
</protein>
<feature type="compositionally biased region" description="Basic residues" evidence="16">
    <location>
        <begin position="532"/>
        <end position="541"/>
    </location>
</feature>
<dbReference type="EMBL" id="CADEBC010000586">
    <property type="protein sequence ID" value="CAB3256364.1"/>
    <property type="molecule type" value="Genomic_DNA"/>
</dbReference>